<evidence type="ECO:0008006" key="3">
    <source>
        <dbReference type="Google" id="ProtNLM"/>
    </source>
</evidence>
<dbReference type="EMBL" id="FQYI01000010">
    <property type="protein sequence ID" value="SHJ12767.1"/>
    <property type="molecule type" value="Genomic_DNA"/>
</dbReference>
<name>A0A1M6GS82_9FLAO</name>
<protein>
    <recommendedName>
        <fullName evidence="3">Thioredoxin</fullName>
    </recommendedName>
</protein>
<reference evidence="1 2" key="1">
    <citation type="submission" date="2016-11" db="EMBL/GenBank/DDBJ databases">
        <authorList>
            <person name="Jaros S."/>
            <person name="Januszkiewicz K."/>
            <person name="Wedrychowicz H."/>
        </authorList>
    </citation>
    <scope>NUCLEOTIDE SEQUENCE [LARGE SCALE GENOMIC DNA]</scope>
    <source>
        <strain evidence="1 2">DSM 25479</strain>
    </source>
</reference>
<dbReference type="AlphaFoldDB" id="A0A1M6GS82"/>
<evidence type="ECO:0000313" key="2">
    <source>
        <dbReference type="Proteomes" id="UP000184335"/>
    </source>
</evidence>
<accession>A0A1M6GS82</accession>
<evidence type="ECO:0000313" key="1">
    <source>
        <dbReference type="EMBL" id="SHJ12767.1"/>
    </source>
</evidence>
<sequence>MVVVFDNWCSRCTNFVRVVKKIDWLQCLTFKDLEVFMTVEFPKG</sequence>
<organism evidence="1 2">
    <name type="scientific">Cruoricaptor ignavus</name>
    <dbReference type="NCBI Taxonomy" id="1118202"/>
    <lineage>
        <taxon>Bacteria</taxon>
        <taxon>Pseudomonadati</taxon>
        <taxon>Bacteroidota</taxon>
        <taxon>Flavobacteriia</taxon>
        <taxon>Flavobacteriales</taxon>
        <taxon>Weeksellaceae</taxon>
        <taxon>Cruoricaptor</taxon>
    </lineage>
</organism>
<dbReference type="Proteomes" id="UP000184335">
    <property type="component" value="Unassembled WGS sequence"/>
</dbReference>
<gene>
    <name evidence="1" type="ORF">SAMN05443429_1102</name>
</gene>
<proteinExistence type="predicted"/>
<keyword evidence="2" id="KW-1185">Reference proteome</keyword>